<sequence>MPISTGPPMTENENAVATNQDGSMSKNPPIETENGLPTTFKLGKDSDAAKSCPSDKIHGPAKMTPEAIRSWCPIYKTKKHTLQDCWVFIDVRAEIRACKERGIQRISPTRDIYCPIHKTKNHDLSSCKVLLGAMKTPSPKSYVPARDNGKEQGATPASDRFVGVIDLDPHEPLFLHLLEDYGSSTTSAPREVLVIDDVGTSAQANAEAANQSTTPAQHIRAIQTILRETPFDPVLNDDLEHWTERLRESVTNLSNAFEEAATASH</sequence>
<evidence type="ECO:0000313" key="2">
    <source>
        <dbReference type="EMBL" id="CAE03387.1"/>
    </source>
</evidence>
<accession>Q7XPZ7</accession>
<evidence type="ECO:0000256" key="1">
    <source>
        <dbReference type="SAM" id="MobiDB-lite"/>
    </source>
</evidence>
<reference evidence="3" key="2">
    <citation type="journal article" date="2008" name="Nucleic Acids Res.">
        <title>The rice annotation project database (RAP-DB): 2008 update.</title>
        <authorList>
            <consortium name="The rice annotation project (RAP)"/>
        </authorList>
    </citation>
    <scope>GENOME REANNOTATION</scope>
    <source>
        <strain evidence="3">cv. Nipponbare</strain>
    </source>
</reference>
<name>Q7XPZ7_ORYSJ</name>
<feature type="compositionally biased region" description="Basic and acidic residues" evidence="1">
    <location>
        <begin position="42"/>
        <end position="58"/>
    </location>
</feature>
<reference evidence="3" key="1">
    <citation type="journal article" date="2005" name="Nature">
        <title>The map-based sequence of the rice genome.</title>
        <authorList>
            <consortium name="International rice genome sequencing project (IRGSP)"/>
            <person name="Matsumoto T."/>
            <person name="Wu J."/>
            <person name="Kanamori H."/>
            <person name="Katayose Y."/>
            <person name="Fujisawa M."/>
            <person name="Namiki N."/>
            <person name="Mizuno H."/>
            <person name="Yamamoto K."/>
            <person name="Antonio B.A."/>
            <person name="Baba T."/>
            <person name="Sakata K."/>
            <person name="Nagamura Y."/>
            <person name="Aoki H."/>
            <person name="Arikawa K."/>
            <person name="Arita K."/>
            <person name="Bito T."/>
            <person name="Chiden Y."/>
            <person name="Fujitsuka N."/>
            <person name="Fukunaka R."/>
            <person name="Hamada M."/>
            <person name="Harada C."/>
            <person name="Hayashi A."/>
            <person name="Hijishita S."/>
            <person name="Honda M."/>
            <person name="Hosokawa S."/>
            <person name="Ichikawa Y."/>
            <person name="Idonuma A."/>
            <person name="Iijima M."/>
            <person name="Ikeda M."/>
            <person name="Ikeno M."/>
            <person name="Ito K."/>
            <person name="Ito S."/>
            <person name="Ito T."/>
            <person name="Ito Y."/>
            <person name="Ito Y."/>
            <person name="Iwabuchi A."/>
            <person name="Kamiya K."/>
            <person name="Karasawa W."/>
            <person name="Kurita K."/>
            <person name="Katagiri S."/>
            <person name="Kikuta A."/>
            <person name="Kobayashi H."/>
            <person name="Kobayashi N."/>
            <person name="Machita K."/>
            <person name="Maehara T."/>
            <person name="Masukawa M."/>
            <person name="Mizubayashi T."/>
            <person name="Mukai Y."/>
            <person name="Nagasaki H."/>
            <person name="Nagata Y."/>
            <person name="Naito S."/>
            <person name="Nakashima M."/>
            <person name="Nakama Y."/>
            <person name="Nakamichi Y."/>
            <person name="Nakamura M."/>
            <person name="Meguro A."/>
            <person name="Negishi M."/>
            <person name="Ohta I."/>
            <person name="Ohta T."/>
            <person name="Okamoto M."/>
            <person name="Ono N."/>
            <person name="Saji S."/>
            <person name="Sakaguchi M."/>
            <person name="Sakai K."/>
            <person name="Shibata M."/>
            <person name="Shimokawa T."/>
            <person name="Song J."/>
            <person name="Takazaki Y."/>
            <person name="Terasawa K."/>
            <person name="Tsugane M."/>
            <person name="Tsuji K."/>
            <person name="Ueda S."/>
            <person name="Waki K."/>
            <person name="Yamagata H."/>
            <person name="Yamamoto M."/>
            <person name="Yamamoto S."/>
            <person name="Yamane H."/>
            <person name="Yoshiki S."/>
            <person name="Yoshihara R."/>
            <person name="Yukawa K."/>
            <person name="Zhong H."/>
            <person name="Yano M."/>
            <person name="Yuan Q."/>
            <person name="Ouyang S."/>
            <person name="Liu J."/>
            <person name="Jones K.M."/>
            <person name="Gansberger K."/>
            <person name="Moffat K."/>
            <person name="Hill J."/>
            <person name="Bera J."/>
            <person name="Fadrosh D."/>
            <person name="Jin S."/>
            <person name="Johri S."/>
            <person name="Kim M."/>
            <person name="Overton L."/>
            <person name="Reardon M."/>
            <person name="Tsitrin T."/>
            <person name="Vuong H."/>
            <person name="Weaver B."/>
            <person name="Ciecko A."/>
            <person name="Tallon L."/>
            <person name="Jackson J."/>
            <person name="Pai G."/>
            <person name="Aken S.V."/>
            <person name="Utterback T."/>
            <person name="Reidmuller S."/>
            <person name="Feldblyum T."/>
            <person name="Hsiao J."/>
            <person name="Zismann V."/>
            <person name="Iobst S."/>
            <person name="de Vazeille A.R."/>
            <person name="Buell C.R."/>
            <person name="Ying K."/>
            <person name="Li Y."/>
            <person name="Lu T."/>
            <person name="Huang Y."/>
            <person name="Zhao Q."/>
            <person name="Feng Q."/>
            <person name="Zhang L."/>
            <person name="Zhu J."/>
            <person name="Weng Q."/>
            <person name="Mu J."/>
            <person name="Lu Y."/>
            <person name="Fan D."/>
            <person name="Liu Y."/>
            <person name="Guan J."/>
            <person name="Zhang Y."/>
            <person name="Yu S."/>
            <person name="Liu X."/>
            <person name="Zhang Y."/>
            <person name="Hong G."/>
            <person name="Han B."/>
            <person name="Choisne N."/>
            <person name="Demange N."/>
            <person name="Orjeda G."/>
            <person name="Samain S."/>
            <person name="Cattolico L."/>
            <person name="Pelletier E."/>
            <person name="Couloux A."/>
            <person name="Segurens B."/>
            <person name="Wincker P."/>
            <person name="D'Hont A."/>
            <person name="Scarpelli C."/>
            <person name="Weissenbach J."/>
            <person name="Salanoubat M."/>
            <person name="Quetier F."/>
            <person name="Yu Y."/>
            <person name="Kim H.R."/>
            <person name="Rambo T."/>
            <person name="Currie J."/>
            <person name="Collura K."/>
            <person name="Luo M."/>
            <person name="Yang T."/>
            <person name="Ammiraju J.S.S."/>
            <person name="Engler F."/>
            <person name="Soderlund C."/>
            <person name="Wing R.A."/>
            <person name="Palmer L.E."/>
            <person name="de la Bastide M."/>
            <person name="Spiegel L."/>
            <person name="Nascimento L."/>
            <person name="Zutavern T."/>
            <person name="O'Shaughnessy A."/>
            <person name="Dike S."/>
            <person name="Dedhia N."/>
            <person name="Preston R."/>
            <person name="Balija V."/>
            <person name="McCombie W.R."/>
            <person name="Chow T."/>
            <person name="Chen H."/>
            <person name="Chung M."/>
            <person name="Chen C."/>
            <person name="Shaw J."/>
            <person name="Wu H."/>
            <person name="Hsiao K."/>
            <person name="Chao Y."/>
            <person name="Chu M."/>
            <person name="Cheng C."/>
            <person name="Hour A."/>
            <person name="Lee P."/>
            <person name="Lin S."/>
            <person name="Lin Y."/>
            <person name="Liou J."/>
            <person name="Liu S."/>
            <person name="Hsing Y."/>
            <person name="Raghuvanshi S."/>
            <person name="Mohanty A."/>
            <person name="Bharti A.K."/>
            <person name="Gaur A."/>
            <person name="Gupta V."/>
            <person name="Kumar D."/>
            <person name="Ravi V."/>
            <person name="Vij S."/>
            <person name="Kapur A."/>
            <person name="Khurana P."/>
            <person name="Khurana P."/>
            <person name="Khurana J.P."/>
            <person name="Tyagi A.K."/>
            <person name="Gaikwad K."/>
            <person name="Singh A."/>
            <person name="Dalal V."/>
            <person name="Srivastava S."/>
            <person name="Dixit A."/>
            <person name="Pal A.K."/>
            <person name="Ghazi I.A."/>
            <person name="Yadav M."/>
            <person name="Pandit A."/>
            <person name="Bhargava A."/>
            <person name="Sureshbabu K."/>
            <person name="Batra K."/>
            <person name="Sharma T.R."/>
            <person name="Mohapatra T."/>
            <person name="Singh N.K."/>
            <person name="Messing J."/>
            <person name="Nelson A.B."/>
            <person name="Fuks G."/>
            <person name="Kavchok S."/>
            <person name="Keizer G."/>
            <person name="Linton E."/>
            <person name="Llaca V."/>
            <person name="Song R."/>
            <person name="Tanyolac B."/>
            <person name="Young S."/>
            <person name="Ho-Il K."/>
            <person name="Hahn J.H."/>
            <person name="Sangsakoo G."/>
            <person name="Vanavichit A."/>
            <person name="de Mattos Luiz.A.T."/>
            <person name="Zimmer P.D."/>
            <person name="Malone G."/>
            <person name="Dellagostin O."/>
            <person name="de Oliveira A.C."/>
            <person name="Bevan M."/>
            <person name="Bancroft I."/>
            <person name="Minx P."/>
            <person name="Cordum H."/>
            <person name="Wilson R."/>
            <person name="Cheng Z."/>
            <person name="Jin W."/>
            <person name="Jiang J."/>
            <person name="Leong S.A."/>
            <person name="Iwama H."/>
            <person name="Gojobori T."/>
            <person name="Itoh T."/>
            <person name="Niimura Y."/>
            <person name="Fujii Y."/>
            <person name="Habara T."/>
            <person name="Sakai H."/>
            <person name="Sato Y."/>
            <person name="Wilson G."/>
            <person name="Kumar K."/>
            <person name="McCouch S."/>
            <person name="Juretic N."/>
            <person name="Hoen D."/>
            <person name="Wright S."/>
            <person name="Bruskiewich R."/>
            <person name="Bureau T."/>
            <person name="Miyao A."/>
            <person name="Hirochika H."/>
            <person name="Nishikawa T."/>
            <person name="Kadowaki K."/>
            <person name="Sugiura M."/>
            <person name="Burr B."/>
            <person name="Sasaki T."/>
        </authorList>
    </citation>
    <scope>NUCLEOTIDE SEQUENCE [LARGE SCALE GENOMIC DNA]</scope>
    <source>
        <strain evidence="3">cv. Nipponbare</strain>
    </source>
</reference>
<feature type="compositionally biased region" description="Polar residues" evidence="1">
    <location>
        <begin position="11"/>
        <end position="26"/>
    </location>
</feature>
<feature type="region of interest" description="Disordered" evidence="1">
    <location>
        <begin position="1"/>
        <end position="61"/>
    </location>
</feature>
<dbReference type="Proteomes" id="UP000000763">
    <property type="component" value="Chromosome 4"/>
</dbReference>
<organism evidence="2 3">
    <name type="scientific">Oryza sativa subsp. japonica</name>
    <name type="common">Rice</name>
    <dbReference type="NCBI Taxonomy" id="39947"/>
    <lineage>
        <taxon>Eukaryota</taxon>
        <taxon>Viridiplantae</taxon>
        <taxon>Streptophyta</taxon>
        <taxon>Embryophyta</taxon>
        <taxon>Tracheophyta</taxon>
        <taxon>Spermatophyta</taxon>
        <taxon>Magnoliopsida</taxon>
        <taxon>Liliopsida</taxon>
        <taxon>Poales</taxon>
        <taxon>Poaceae</taxon>
        <taxon>BOP clade</taxon>
        <taxon>Oryzoideae</taxon>
        <taxon>Oryzeae</taxon>
        <taxon>Oryzinae</taxon>
        <taxon>Oryza</taxon>
        <taxon>Oryza sativa</taxon>
    </lineage>
</organism>
<proteinExistence type="predicted"/>
<gene>
    <name evidence="2" type="primary">OSJNBa0004N05.11</name>
</gene>
<dbReference type="AlphaFoldDB" id="Q7XPZ7"/>
<dbReference type="EMBL" id="AL606622">
    <property type="protein sequence ID" value="CAE03387.1"/>
    <property type="molecule type" value="Genomic_DNA"/>
</dbReference>
<protein>
    <submittedName>
        <fullName evidence="2">OSJNBa0004N05.11 protein</fullName>
    </submittedName>
</protein>
<evidence type="ECO:0000313" key="3">
    <source>
        <dbReference type="Proteomes" id="UP000000763"/>
    </source>
</evidence>